<gene>
    <name evidence="2" type="primary">BBOV_III008220</name>
</gene>
<dbReference type="AlphaFoldDB" id="S6BMF6"/>
<dbReference type="VEuPathDB" id="PiroplasmaDB:BBOV_III008220"/>
<evidence type="ECO:0000313" key="2">
    <source>
        <dbReference type="EMBL" id="BAN65232.1"/>
    </source>
</evidence>
<proteinExistence type="evidence at transcript level"/>
<organism evidence="2">
    <name type="scientific">Babesia bovis</name>
    <dbReference type="NCBI Taxonomy" id="5865"/>
    <lineage>
        <taxon>Eukaryota</taxon>
        <taxon>Sar</taxon>
        <taxon>Alveolata</taxon>
        <taxon>Apicomplexa</taxon>
        <taxon>Aconoidasida</taxon>
        <taxon>Piroplasmida</taxon>
        <taxon>Babesiidae</taxon>
        <taxon>Babesia</taxon>
    </lineage>
</organism>
<name>S6BMF6_BABBO</name>
<evidence type="ECO:0000259" key="1">
    <source>
        <dbReference type="Pfam" id="PF10213"/>
    </source>
</evidence>
<sequence>MYCALRNCCVLRNIAFGASDTLSATTSQWYFLSQRMGKKKRRKVEKIPKSAEQKECATSMDIIRLHDRVGVPETPQSIAQTIRKNVRSVQQGVITRKHYARMLQYRTARAMGLTHDNPRSTAPDTFVTPLTRLQHEATLPTTFGQARHNFPHVLRYRVNWLAQASPANLPQPTKVTLSFNFNDLGISDEQIRKLKEILGRDNYDESSNIAILQADIFDNLVHNAHYLGDITERLMKEVKRHE</sequence>
<dbReference type="Pfam" id="PF10213">
    <property type="entry name" value="MRP-S28"/>
    <property type="match status" value="1"/>
</dbReference>
<accession>S6BMF6</accession>
<reference evidence="2" key="1">
    <citation type="journal article" date="2014" name="BMC Genomics">
        <title>The Babesia bovis gene and promoter model: an update from full-length EST analysis.</title>
        <authorList>
            <person name="Yamagishi J."/>
            <person name="Wakaguri H."/>
            <person name="Yokoyama N."/>
            <person name="Yamashita R."/>
            <person name="Suzuki Y."/>
            <person name="Xuan X."/>
            <person name="Igarashi I."/>
        </authorList>
    </citation>
    <scope>NUCLEOTIDE SEQUENCE</scope>
    <source>
        <strain evidence="2">Texas</strain>
    </source>
</reference>
<feature type="domain" description="Small ribosomal subunit protein mS35 mitochondrial conserved" evidence="1">
    <location>
        <begin position="152"/>
        <end position="240"/>
    </location>
</feature>
<dbReference type="InterPro" id="IPR019349">
    <property type="entry name" value="Ribosomal_mS35_mit"/>
</dbReference>
<protein>
    <recommendedName>
        <fullName evidence="1">Small ribosomal subunit protein mS35 mitochondrial conserved domain-containing protein</fullName>
    </recommendedName>
</protein>
<dbReference type="EMBL" id="AK441438">
    <property type="protein sequence ID" value="BAN65232.1"/>
    <property type="molecule type" value="mRNA"/>
</dbReference>